<name>A0ACB8TQL7_9APHY</name>
<accession>A0ACB8TQL7</accession>
<gene>
    <name evidence="1" type="ORF">BDY19DRAFT_973261</name>
</gene>
<comment type="caution">
    <text evidence="1">The sequence shown here is derived from an EMBL/GenBank/DDBJ whole genome shotgun (WGS) entry which is preliminary data.</text>
</comment>
<evidence type="ECO:0000313" key="2">
    <source>
        <dbReference type="Proteomes" id="UP001055072"/>
    </source>
</evidence>
<dbReference type="Proteomes" id="UP001055072">
    <property type="component" value="Unassembled WGS sequence"/>
</dbReference>
<organism evidence="1 2">
    <name type="scientific">Irpex rosettiformis</name>
    <dbReference type="NCBI Taxonomy" id="378272"/>
    <lineage>
        <taxon>Eukaryota</taxon>
        <taxon>Fungi</taxon>
        <taxon>Dikarya</taxon>
        <taxon>Basidiomycota</taxon>
        <taxon>Agaricomycotina</taxon>
        <taxon>Agaricomycetes</taxon>
        <taxon>Polyporales</taxon>
        <taxon>Irpicaceae</taxon>
        <taxon>Irpex</taxon>
    </lineage>
</organism>
<protein>
    <submittedName>
        <fullName evidence="1">Uncharacterized protein</fullName>
    </submittedName>
</protein>
<sequence>MSFGYGGLATIVTCGRTLVIFLALATRLALVTRDRHPNNWVEAEPLQETRKKSRYMAVGVYLLWPWANLALSTVYEQRI</sequence>
<reference evidence="1" key="1">
    <citation type="journal article" date="2021" name="Environ. Microbiol.">
        <title>Gene family expansions and transcriptome signatures uncover fungal adaptations to wood decay.</title>
        <authorList>
            <person name="Hage H."/>
            <person name="Miyauchi S."/>
            <person name="Viragh M."/>
            <person name="Drula E."/>
            <person name="Min B."/>
            <person name="Chaduli D."/>
            <person name="Navarro D."/>
            <person name="Favel A."/>
            <person name="Norest M."/>
            <person name="Lesage-Meessen L."/>
            <person name="Balint B."/>
            <person name="Merenyi Z."/>
            <person name="de Eugenio L."/>
            <person name="Morin E."/>
            <person name="Martinez A.T."/>
            <person name="Baldrian P."/>
            <person name="Stursova M."/>
            <person name="Martinez M.J."/>
            <person name="Novotny C."/>
            <person name="Magnuson J.K."/>
            <person name="Spatafora J.W."/>
            <person name="Maurice S."/>
            <person name="Pangilinan J."/>
            <person name="Andreopoulos W."/>
            <person name="LaButti K."/>
            <person name="Hundley H."/>
            <person name="Na H."/>
            <person name="Kuo A."/>
            <person name="Barry K."/>
            <person name="Lipzen A."/>
            <person name="Henrissat B."/>
            <person name="Riley R."/>
            <person name="Ahrendt S."/>
            <person name="Nagy L.G."/>
            <person name="Grigoriev I.V."/>
            <person name="Martin F."/>
            <person name="Rosso M.N."/>
        </authorList>
    </citation>
    <scope>NUCLEOTIDE SEQUENCE</scope>
    <source>
        <strain evidence="1">CBS 384.51</strain>
    </source>
</reference>
<proteinExistence type="predicted"/>
<evidence type="ECO:0000313" key="1">
    <source>
        <dbReference type="EMBL" id="KAI0084263.1"/>
    </source>
</evidence>
<keyword evidence="2" id="KW-1185">Reference proteome</keyword>
<dbReference type="EMBL" id="MU274945">
    <property type="protein sequence ID" value="KAI0084263.1"/>
    <property type="molecule type" value="Genomic_DNA"/>
</dbReference>